<feature type="domain" description="Zeta toxin" evidence="3">
    <location>
        <begin position="7"/>
        <end position="166"/>
    </location>
</feature>
<name>A0AAE3GY55_9BACT</name>
<evidence type="ECO:0000313" key="5">
    <source>
        <dbReference type="Proteomes" id="UP001204144"/>
    </source>
</evidence>
<gene>
    <name evidence="4" type="ORF">EGI31_00060</name>
</gene>
<dbReference type="RefSeq" id="WP_255035062.1">
    <property type="nucleotide sequence ID" value="NZ_RJUF01000001.1"/>
</dbReference>
<comment type="caution">
    <text evidence="4">The sequence shown here is derived from an EMBL/GenBank/DDBJ whole genome shotgun (WGS) entry which is preliminary data.</text>
</comment>
<accession>A0AAE3GY55</accession>
<dbReference type="PANTHER" id="PTHR39206">
    <property type="entry name" value="SLL8004 PROTEIN"/>
    <property type="match status" value="1"/>
</dbReference>
<keyword evidence="1" id="KW-0547">Nucleotide-binding</keyword>
<dbReference type="SUPFAM" id="SSF52540">
    <property type="entry name" value="P-loop containing nucleoside triphosphate hydrolases"/>
    <property type="match status" value="1"/>
</dbReference>
<dbReference type="PANTHER" id="PTHR39206:SF1">
    <property type="entry name" value="SLL8004 PROTEIN"/>
    <property type="match status" value="1"/>
</dbReference>
<keyword evidence="2" id="KW-0067">ATP-binding</keyword>
<sequence length="189" mass="21258">MKRIYEIAGPNGAGKTTASQSLLPELLDCREFVNADEIAKALSPFKPESVALEAGRIMLSRINHLMDAGETFAFETTLATKSYKNLLLKAKVNGYETFLIFIYLNSPSLALQRVKTRVIEGGHNIPEETILRRYSNGLKNLFKIYLAIVDEWIFIDNSQNESKILAEGNSLNYNILDEKIWGLISKNTI</sequence>
<dbReference type="InterPro" id="IPR027417">
    <property type="entry name" value="P-loop_NTPase"/>
</dbReference>
<evidence type="ECO:0000256" key="1">
    <source>
        <dbReference type="ARBA" id="ARBA00022741"/>
    </source>
</evidence>
<dbReference type="Gene3D" id="3.40.50.300">
    <property type="entry name" value="P-loop containing nucleotide triphosphate hydrolases"/>
    <property type="match status" value="1"/>
</dbReference>
<dbReference type="EMBL" id="RJUF01000001">
    <property type="protein sequence ID" value="MCP9761328.1"/>
    <property type="molecule type" value="Genomic_DNA"/>
</dbReference>
<dbReference type="AlphaFoldDB" id="A0AAE3GY55"/>
<organism evidence="4 5">
    <name type="scientific">Lacihabitans soyangensis</name>
    <dbReference type="NCBI Taxonomy" id="869394"/>
    <lineage>
        <taxon>Bacteria</taxon>
        <taxon>Pseudomonadati</taxon>
        <taxon>Bacteroidota</taxon>
        <taxon>Cytophagia</taxon>
        <taxon>Cytophagales</taxon>
        <taxon>Leadbetterellaceae</taxon>
        <taxon>Lacihabitans</taxon>
    </lineage>
</organism>
<protein>
    <submittedName>
        <fullName evidence="4">Zeta toxin</fullName>
    </submittedName>
</protein>
<keyword evidence="5" id="KW-1185">Reference proteome</keyword>
<evidence type="ECO:0000259" key="3">
    <source>
        <dbReference type="Pfam" id="PF06414"/>
    </source>
</evidence>
<dbReference type="Pfam" id="PF06414">
    <property type="entry name" value="Zeta_toxin"/>
    <property type="match status" value="1"/>
</dbReference>
<dbReference type="GO" id="GO:0016301">
    <property type="term" value="F:kinase activity"/>
    <property type="evidence" value="ECO:0007669"/>
    <property type="project" value="InterPro"/>
</dbReference>
<evidence type="ECO:0000313" key="4">
    <source>
        <dbReference type="EMBL" id="MCP9761328.1"/>
    </source>
</evidence>
<proteinExistence type="predicted"/>
<dbReference type="GO" id="GO:0005524">
    <property type="term" value="F:ATP binding"/>
    <property type="evidence" value="ECO:0007669"/>
    <property type="project" value="UniProtKB-KW"/>
</dbReference>
<dbReference type="InterPro" id="IPR010488">
    <property type="entry name" value="Zeta_toxin_domain"/>
</dbReference>
<evidence type="ECO:0000256" key="2">
    <source>
        <dbReference type="ARBA" id="ARBA00022840"/>
    </source>
</evidence>
<reference evidence="4 5" key="1">
    <citation type="submission" date="2018-11" db="EMBL/GenBank/DDBJ databases">
        <title>Novel bacteria species description.</title>
        <authorList>
            <person name="Han J.-H."/>
        </authorList>
    </citation>
    <scope>NUCLEOTIDE SEQUENCE [LARGE SCALE GENOMIC DNA]</scope>
    <source>
        <strain evidence="4 5">KCTC23259</strain>
    </source>
</reference>
<dbReference type="Proteomes" id="UP001204144">
    <property type="component" value="Unassembled WGS sequence"/>
</dbReference>